<evidence type="ECO:0000313" key="4">
    <source>
        <dbReference type="Proteomes" id="UP001190700"/>
    </source>
</evidence>
<feature type="region of interest" description="Disordered" evidence="2">
    <location>
        <begin position="542"/>
        <end position="577"/>
    </location>
</feature>
<feature type="compositionally biased region" description="Acidic residues" evidence="2">
    <location>
        <begin position="120"/>
        <end position="136"/>
    </location>
</feature>
<organism evidence="3 4">
    <name type="scientific">Cymbomonas tetramitiformis</name>
    <dbReference type="NCBI Taxonomy" id="36881"/>
    <lineage>
        <taxon>Eukaryota</taxon>
        <taxon>Viridiplantae</taxon>
        <taxon>Chlorophyta</taxon>
        <taxon>Pyramimonadophyceae</taxon>
        <taxon>Pyramimonadales</taxon>
        <taxon>Pyramimonadaceae</taxon>
        <taxon>Cymbomonas</taxon>
    </lineage>
</organism>
<keyword evidence="4" id="KW-1185">Reference proteome</keyword>
<keyword evidence="1" id="KW-0175">Coiled coil</keyword>
<feature type="region of interest" description="Disordered" evidence="2">
    <location>
        <begin position="368"/>
        <end position="404"/>
    </location>
</feature>
<dbReference type="PANTHER" id="PTHR45615:SF66">
    <property type="entry name" value="CARD DOMAIN-CONTAINING PROTEIN"/>
    <property type="match status" value="1"/>
</dbReference>
<feature type="compositionally biased region" description="Low complexity" evidence="2">
    <location>
        <begin position="379"/>
        <end position="392"/>
    </location>
</feature>
<evidence type="ECO:0000256" key="1">
    <source>
        <dbReference type="SAM" id="Coils"/>
    </source>
</evidence>
<feature type="compositionally biased region" description="Basic and acidic residues" evidence="2">
    <location>
        <begin position="310"/>
        <end position="327"/>
    </location>
</feature>
<evidence type="ECO:0000256" key="2">
    <source>
        <dbReference type="SAM" id="MobiDB-lite"/>
    </source>
</evidence>
<feature type="region of interest" description="Disordered" evidence="2">
    <location>
        <begin position="308"/>
        <end position="327"/>
    </location>
</feature>
<reference evidence="3 4" key="1">
    <citation type="journal article" date="2015" name="Genome Biol. Evol.">
        <title>Comparative Genomics of a Bacterivorous Green Alga Reveals Evolutionary Causalities and Consequences of Phago-Mixotrophic Mode of Nutrition.</title>
        <authorList>
            <person name="Burns J.A."/>
            <person name="Paasch A."/>
            <person name="Narechania A."/>
            <person name="Kim E."/>
        </authorList>
    </citation>
    <scope>NUCLEOTIDE SEQUENCE [LARGE SCALE GENOMIC DNA]</scope>
    <source>
        <strain evidence="3 4">PLY_AMNH</strain>
    </source>
</reference>
<sequence>MWSELSKLADSTDDEENEHDQEDGFAFEGLGASLQSLQSNMRHGVTSLTANLEERTKKLAVADKISGIKSGMKSGIDFMAKNVLTIEPEASSAQSHSAKSPAAGSGEISEADRQDLEGKTDEEESGWNDADLEEISLDSLADPSGDFATPAKLRGNEEGGKADPSLGSKHGASTLLDIPITAEAPVAKASIARGRSSGTKDASGLEAQVTKLKRQLSSAQKKAARADETIKTLTEENGKLMAAGPGEAATEAPKMPDLAAVEERARQLELSLERESERAKHAELELEKKEADIEAKIEKVKAQARQKMKAATEGKKTAEEGLEEAKEKIRQLEASLAQAPAPPSGAEEEAKQLAAELASCTERAHSAEAALGAAKMESEQMSEQLAQQAAEQRSARERLEEEAALAARRAEAAKSELAALKSADAAAEKGSAAAVEAMQAEVAALKAQLAESQTSMAQLRSQGGQLAEAAQEETKELQAALEEAQRQQRALEEAAAEAQARQAEAAARAEENCQRLEAMAAERGNVEALQAEVALLKEQLAAESAASKGEPQEVENGAANGAEKEGDADAAMQQEVQELKVALEEARGRQRDLEAAGKRAQLEHAELKEKARKKLHALKEVEAAHGLVVTEAAALRAEVADLQVRCGGPRGAPSRTEQQAARWRVEVEAAQQEVQELKVALEEARGRQRDLEAAGKRAQLEHAELKEKARKKLHALKEELSHAQDSNTATVDASAEVKAMRKKMKDAQQTCEEATMRSEKAEAAREAAEEESQTRSRRFVHVQAAFKTEKAELVARLETLERGATSLQKRTTAAEAAALELEEAALQADEERERAVEAEALAQERLEEVEMDLRETRERHSAAMTKLAVAEAQLCLRPAFAPLAGVPAAASTQTEEHLLSAASEAPAAPETAAAVQRSGHLAEAAMVLRGVLREEDAISQAGQEQPLEVEVVSLAQRVATELEAAVLRVSLGHHSRSSVDRFMAGAPLLSEGCSGLSALRRLELYFTLPNCSPLVDGELKRASTSRCMLRGALLLADGPWSPYAVRRGRMCGARVFVDGGGEVLKHRGVAVTGCAWQTERAEAHVVNGEGSVHRDDQQVAHLQQQLSEATRQNGELKRTLADAVAASTDPDVAAAMAAATAAAKAKISSSTTQKMAPPAGVMNMFLGCAAPRVGRQLSDLTPPTGLSLAACTAPRAGRGRGPTTEELAESGKLPESTLEANAPQKSSGNNAAESKE</sequence>
<proteinExistence type="predicted"/>
<feature type="region of interest" description="Disordered" evidence="2">
    <location>
        <begin position="89"/>
        <end position="174"/>
    </location>
</feature>
<feature type="compositionally biased region" description="Polar residues" evidence="2">
    <location>
        <begin position="1223"/>
        <end position="1236"/>
    </location>
</feature>
<comment type="caution">
    <text evidence="3">The sequence shown here is derived from an EMBL/GenBank/DDBJ whole genome shotgun (WGS) entry which is preliminary data.</text>
</comment>
<feature type="region of interest" description="Disordered" evidence="2">
    <location>
        <begin position="464"/>
        <end position="497"/>
    </location>
</feature>
<gene>
    <name evidence="3" type="ORF">CYMTET_10137</name>
</gene>
<protein>
    <submittedName>
        <fullName evidence="3">Uncharacterized protein</fullName>
    </submittedName>
</protein>
<feature type="compositionally biased region" description="Basic and acidic residues" evidence="2">
    <location>
        <begin position="754"/>
        <end position="767"/>
    </location>
</feature>
<dbReference type="EMBL" id="LGRX02003538">
    <property type="protein sequence ID" value="KAK3282109.1"/>
    <property type="molecule type" value="Genomic_DNA"/>
</dbReference>
<dbReference type="Proteomes" id="UP001190700">
    <property type="component" value="Unassembled WGS sequence"/>
</dbReference>
<dbReference type="PANTHER" id="PTHR45615">
    <property type="entry name" value="MYOSIN HEAVY CHAIN, NON-MUSCLE"/>
    <property type="match status" value="1"/>
</dbReference>
<feature type="region of interest" description="Disordered" evidence="2">
    <location>
        <begin position="1"/>
        <end position="31"/>
    </location>
</feature>
<dbReference type="AlphaFoldDB" id="A0AAE0LES3"/>
<feature type="region of interest" description="Disordered" evidence="2">
    <location>
        <begin position="754"/>
        <end position="775"/>
    </location>
</feature>
<feature type="coiled-coil region" evidence="1">
    <location>
        <begin position="1092"/>
        <end position="1126"/>
    </location>
</feature>
<feature type="compositionally biased region" description="Basic and acidic residues" evidence="2">
    <location>
        <begin position="110"/>
        <end position="119"/>
    </location>
</feature>
<feature type="region of interest" description="Disordered" evidence="2">
    <location>
        <begin position="1191"/>
        <end position="1236"/>
    </location>
</feature>
<accession>A0AAE0LES3</accession>
<evidence type="ECO:0000313" key="3">
    <source>
        <dbReference type="EMBL" id="KAK3282109.1"/>
    </source>
</evidence>
<name>A0AAE0LES3_9CHLO</name>
<feature type="compositionally biased region" description="Basic and acidic residues" evidence="2">
    <location>
        <begin position="483"/>
        <end position="492"/>
    </location>
</feature>
<feature type="compositionally biased region" description="Acidic residues" evidence="2">
    <location>
        <begin position="11"/>
        <end position="25"/>
    </location>
</feature>